<comment type="similarity">
    <text evidence="2">Belongs to the eukaryotic RPC7 RNA polymerase subunit family.</text>
</comment>
<name>R7YSJ3_CONA1</name>
<feature type="compositionally biased region" description="Gly residues" evidence="4">
    <location>
        <begin position="1"/>
        <end position="25"/>
    </location>
</feature>
<evidence type="ECO:0000256" key="4">
    <source>
        <dbReference type="SAM" id="MobiDB-lite"/>
    </source>
</evidence>
<dbReference type="GO" id="GO:0005666">
    <property type="term" value="C:RNA polymerase III complex"/>
    <property type="evidence" value="ECO:0007669"/>
    <property type="project" value="UniProtKB-UniRule"/>
</dbReference>
<dbReference type="RefSeq" id="XP_007780219.1">
    <property type="nucleotide sequence ID" value="XM_007782029.1"/>
</dbReference>
<accession>R7YSJ3</accession>
<dbReference type="AlphaFoldDB" id="R7YSJ3"/>
<feature type="compositionally biased region" description="Acidic residues" evidence="4">
    <location>
        <begin position="199"/>
        <end position="223"/>
    </location>
</feature>
<dbReference type="InterPro" id="IPR024661">
    <property type="entry name" value="RNA_pol_III_Rpc31"/>
</dbReference>
<feature type="region of interest" description="Disordered" evidence="4">
    <location>
        <begin position="195"/>
        <end position="270"/>
    </location>
</feature>
<dbReference type="EMBL" id="JH767570">
    <property type="protein sequence ID" value="EON64902.1"/>
    <property type="molecule type" value="Genomic_DNA"/>
</dbReference>
<evidence type="ECO:0000256" key="1">
    <source>
        <dbReference type="ARBA" id="ARBA00004123"/>
    </source>
</evidence>
<dbReference type="Pfam" id="PF11705">
    <property type="entry name" value="RNA_pol_3_Rpc31"/>
    <property type="match status" value="1"/>
</dbReference>
<gene>
    <name evidence="5" type="ORF">W97_04136</name>
</gene>
<dbReference type="eggNOG" id="ENOG502RZ0V">
    <property type="taxonomic scope" value="Eukaryota"/>
</dbReference>
<protein>
    <submittedName>
        <fullName evidence="5">Uncharacterized protein</fullName>
    </submittedName>
</protein>
<keyword evidence="3" id="KW-0539">Nucleus</keyword>
<keyword evidence="6" id="KW-1185">Reference proteome</keyword>
<feature type="region of interest" description="Disordered" evidence="4">
    <location>
        <begin position="1"/>
        <end position="35"/>
    </location>
</feature>
<comment type="subcellular location">
    <subcellularLocation>
        <location evidence="1">Nucleus</location>
    </subcellularLocation>
</comment>
<sequence length="270" mass="30263">MSRGGRGGFRGGGGGGGGFGRGKIGGQDVPWEYDPDLKVETKPSELFPSRAMERPAYFEYHRRLTHDQQIPPPIAKPPRRLERIQVAHYRALRERIHEGPLYTVLGDNVRVGKTGSSAPLAAAAAAATFDPFEGMPTFTQKYKKQRRKIPRLDMRPYVKRFFPEELHATLDPLQAGKTAKPKKKLLQITNSNRLRKLDEFEDPDVANEGDEEEKGSEDEENQNEQDKDDAFSEDDEDDNDDYNAEQYFDGGDDDDYGDDGGGGGDEYGDF</sequence>
<evidence type="ECO:0000313" key="6">
    <source>
        <dbReference type="Proteomes" id="UP000016924"/>
    </source>
</evidence>
<dbReference type="GeneID" id="19901447"/>
<dbReference type="HOGENOM" id="CLU_072641_1_0_1"/>
<organism evidence="5 6">
    <name type="scientific">Coniosporium apollinis (strain CBS 100218)</name>
    <name type="common">Rock-inhabiting black yeast</name>
    <dbReference type="NCBI Taxonomy" id="1168221"/>
    <lineage>
        <taxon>Eukaryota</taxon>
        <taxon>Fungi</taxon>
        <taxon>Dikarya</taxon>
        <taxon>Ascomycota</taxon>
        <taxon>Pezizomycotina</taxon>
        <taxon>Dothideomycetes</taxon>
        <taxon>Dothideomycetes incertae sedis</taxon>
        <taxon>Coniosporium</taxon>
    </lineage>
</organism>
<dbReference type="STRING" id="1168221.R7YSJ3"/>
<dbReference type="Proteomes" id="UP000016924">
    <property type="component" value="Unassembled WGS sequence"/>
</dbReference>
<evidence type="ECO:0000256" key="3">
    <source>
        <dbReference type="ARBA" id="ARBA00023242"/>
    </source>
</evidence>
<dbReference type="OMA" id="ADPYENT"/>
<evidence type="ECO:0000256" key="2">
    <source>
        <dbReference type="ARBA" id="ARBA00008352"/>
    </source>
</evidence>
<proteinExistence type="inferred from homology"/>
<dbReference type="PANTHER" id="PTHR15367:SF2">
    <property type="entry name" value="DNA-DIRECTED RNA POLYMERASE III SUBUNIT"/>
    <property type="match status" value="1"/>
</dbReference>
<reference evidence="6" key="1">
    <citation type="submission" date="2012-06" db="EMBL/GenBank/DDBJ databases">
        <title>The genome sequence of Coniosporium apollinis CBS 100218.</title>
        <authorList>
            <consortium name="The Broad Institute Genome Sequencing Platform"/>
            <person name="Cuomo C."/>
            <person name="Gorbushina A."/>
            <person name="Noack S."/>
            <person name="Walker B."/>
            <person name="Young S.K."/>
            <person name="Zeng Q."/>
            <person name="Gargeya S."/>
            <person name="Fitzgerald M."/>
            <person name="Haas B."/>
            <person name="Abouelleil A."/>
            <person name="Alvarado L."/>
            <person name="Arachchi H.M."/>
            <person name="Berlin A.M."/>
            <person name="Chapman S.B."/>
            <person name="Goldberg J."/>
            <person name="Griggs A."/>
            <person name="Gujja S."/>
            <person name="Hansen M."/>
            <person name="Howarth C."/>
            <person name="Imamovic A."/>
            <person name="Larimer J."/>
            <person name="McCowan C."/>
            <person name="Montmayeur A."/>
            <person name="Murphy C."/>
            <person name="Neiman D."/>
            <person name="Pearson M."/>
            <person name="Priest M."/>
            <person name="Roberts A."/>
            <person name="Saif S."/>
            <person name="Shea T."/>
            <person name="Sisk P."/>
            <person name="Sykes S."/>
            <person name="Wortman J."/>
            <person name="Nusbaum C."/>
            <person name="Birren B."/>
        </authorList>
    </citation>
    <scope>NUCLEOTIDE SEQUENCE [LARGE SCALE GENOMIC DNA]</scope>
    <source>
        <strain evidence="6">CBS 100218</strain>
    </source>
</reference>
<dbReference type="GO" id="GO:0006383">
    <property type="term" value="P:transcription by RNA polymerase III"/>
    <property type="evidence" value="ECO:0007669"/>
    <property type="project" value="UniProtKB-UniRule"/>
</dbReference>
<dbReference type="OrthoDB" id="5377312at2759"/>
<feature type="compositionally biased region" description="Acidic residues" evidence="4">
    <location>
        <begin position="231"/>
        <end position="243"/>
    </location>
</feature>
<feature type="compositionally biased region" description="Gly residues" evidence="4">
    <location>
        <begin position="259"/>
        <end position="270"/>
    </location>
</feature>
<dbReference type="PANTHER" id="PTHR15367">
    <property type="entry name" value="DNA-DIRECTED RNA POLYMERASE III"/>
    <property type="match status" value="1"/>
</dbReference>
<evidence type="ECO:0000313" key="5">
    <source>
        <dbReference type="EMBL" id="EON64902.1"/>
    </source>
</evidence>